<dbReference type="EMBL" id="JADEWZ010000102">
    <property type="protein sequence ID" value="MBE9119211.1"/>
    <property type="molecule type" value="Genomic_DNA"/>
</dbReference>
<evidence type="ECO:0000313" key="1">
    <source>
        <dbReference type="EMBL" id="MBE9119211.1"/>
    </source>
</evidence>
<sequence>MLSDNERHSLMDAIDSLNDLKRLGQLLEICFDQIGTGLTCEEEIDRLELLLGLYADRGQEIQDEIREALEKICRVAGDDCVQNHSPVSLVG</sequence>
<gene>
    <name evidence="1" type="ORF">IQ249_25505</name>
</gene>
<proteinExistence type="predicted"/>
<keyword evidence="2" id="KW-1185">Reference proteome</keyword>
<organism evidence="1 2">
    <name type="scientific">Lusitaniella coriacea LEGE 07157</name>
    <dbReference type="NCBI Taxonomy" id="945747"/>
    <lineage>
        <taxon>Bacteria</taxon>
        <taxon>Bacillati</taxon>
        <taxon>Cyanobacteriota</taxon>
        <taxon>Cyanophyceae</taxon>
        <taxon>Spirulinales</taxon>
        <taxon>Lusitaniellaceae</taxon>
        <taxon>Lusitaniella</taxon>
    </lineage>
</organism>
<protein>
    <submittedName>
        <fullName evidence="1">Uncharacterized protein</fullName>
    </submittedName>
</protein>
<comment type="caution">
    <text evidence="1">The sequence shown here is derived from an EMBL/GenBank/DDBJ whole genome shotgun (WGS) entry which is preliminary data.</text>
</comment>
<dbReference type="RefSeq" id="WP_194032300.1">
    <property type="nucleotide sequence ID" value="NZ_JADEWZ010000102.1"/>
</dbReference>
<dbReference type="Proteomes" id="UP000654482">
    <property type="component" value="Unassembled WGS sequence"/>
</dbReference>
<accession>A0A8J7E0I4</accession>
<evidence type="ECO:0000313" key="2">
    <source>
        <dbReference type="Proteomes" id="UP000654482"/>
    </source>
</evidence>
<dbReference type="AlphaFoldDB" id="A0A8J7E0I4"/>
<reference evidence="1" key="1">
    <citation type="submission" date="2020-10" db="EMBL/GenBank/DDBJ databases">
        <authorList>
            <person name="Castelo-Branco R."/>
            <person name="Eusebio N."/>
            <person name="Adriana R."/>
            <person name="Vieira A."/>
            <person name="Brugerolle De Fraissinette N."/>
            <person name="Rezende De Castro R."/>
            <person name="Schneider M.P."/>
            <person name="Vasconcelos V."/>
            <person name="Leao P.N."/>
        </authorList>
    </citation>
    <scope>NUCLEOTIDE SEQUENCE</scope>
    <source>
        <strain evidence="1">LEGE 07157</strain>
    </source>
</reference>
<name>A0A8J7E0I4_9CYAN</name>